<keyword evidence="3 6" id="KW-1133">Transmembrane helix</keyword>
<gene>
    <name evidence="8" type="ORF">BCR34DRAFT_626823</name>
</gene>
<comment type="caution">
    <text evidence="8">The sequence shown here is derived from an EMBL/GenBank/DDBJ whole genome shotgun (WGS) entry which is preliminary data.</text>
</comment>
<dbReference type="PROSITE" id="PS50850">
    <property type="entry name" value="MFS"/>
    <property type="match status" value="1"/>
</dbReference>
<evidence type="ECO:0000259" key="7">
    <source>
        <dbReference type="PROSITE" id="PS50850"/>
    </source>
</evidence>
<feature type="transmembrane region" description="Helical" evidence="6">
    <location>
        <begin position="369"/>
        <end position="388"/>
    </location>
</feature>
<evidence type="ECO:0000256" key="3">
    <source>
        <dbReference type="ARBA" id="ARBA00022989"/>
    </source>
</evidence>
<dbReference type="Gene3D" id="1.20.1720.10">
    <property type="entry name" value="Multidrug resistance protein D"/>
    <property type="match status" value="1"/>
</dbReference>
<feature type="transmembrane region" description="Helical" evidence="6">
    <location>
        <begin position="229"/>
        <end position="249"/>
    </location>
</feature>
<evidence type="ECO:0000256" key="4">
    <source>
        <dbReference type="ARBA" id="ARBA00023136"/>
    </source>
</evidence>
<dbReference type="InterPro" id="IPR011701">
    <property type="entry name" value="MFS"/>
</dbReference>
<dbReference type="PANTHER" id="PTHR23501:SF43">
    <property type="entry name" value="MULTIDRUG TRANSPORTER, PUTATIVE (AFU_ORTHOLOGUE AFUA_6G03040)-RELATED"/>
    <property type="match status" value="1"/>
</dbReference>
<feature type="transmembrane region" description="Helical" evidence="6">
    <location>
        <begin position="33"/>
        <end position="53"/>
    </location>
</feature>
<name>A0A1Y1Z621_9PLEO</name>
<feature type="region of interest" description="Disordered" evidence="5">
    <location>
        <begin position="549"/>
        <end position="568"/>
    </location>
</feature>
<feature type="transmembrane region" description="Helical" evidence="6">
    <location>
        <begin position="340"/>
        <end position="362"/>
    </location>
</feature>
<feature type="transmembrane region" description="Helical" evidence="6">
    <location>
        <begin position="181"/>
        <end position="201"/>
    </location>
</feature>
<feature type="transmembrane region" description="Helical" evidence="6">
    <location>
        <begin position="153"/>
        <end position="175"/>
    </location>
</feature>
<proteinExistence type="predicted"/>
<evidence type="ECO:0000256" key="6">
    <source>
        <dbReference type="SAM" id="Phobius"/>
    </source>
</evidence>
<dbReference type="EMBL" id="MCFA01000123">
    <property type="protein sequence ID" value="ORY05713.1"/>
    <property type="molecule type" value="Genomic_DNA"/>
</dbReference>
<evidence type="ECO:0000256" key="1">
    <source>
        <dbReference type="ARBA" id="ARBA00004141"/>
    </source>
</evidence>
<dbReference type="SUPFAM" id="SSF103473">
    <property type="entry name" value="MFS general substrate transporter"/>
    <property type="match status" value="2"/>
</dbReference>
<dbReference type="GO" id="GO:0005886">
    <property type="term" value="C:plasma membrane"/>
    <property type="evidence" value="ECO:0007669"/>
    <property type="project" value="TreeGrafter"/>
</dbReference>
<keyword evidence="4 6" id="KW-0472">Membrane</keyword>
<comment type="subcellular location">
    <subcellularLocation>
        <location evidence="1">Membrane</location>
        <topology evidence="1">Multi-pass membrane protein</topology>
    </subcellularLocation>
</comment>
<feature type="transmembrane region" description="Helical" evidence="6">
    <location>
        <begin position="95"/>
        <end position="114"/>
    </location>
</feature>
<evidence type="ECO:0000313" key="9">
    <source>
        <dbReference type="Proteomes" id="UP000193144"/>
    </source>
</evidence>
<evidence type="ECO:0000313" key="8">
    <source>
        <dbReference type="EMBL" id="ORY05713.1"/>
    </source>
</evidence>
<accession>A0A1Y1Z621</accession>
<dbReference type="InterPro" id="IPR020846">
    <property type="entry name" value="MFS_dom"/>
</dbReference>
<dbReference type="GO" id="GO:0022857">
    <property type="term" value="F:transmembrane transporter activity"/>
    <property type="evidence" value="ECO:0007669"/>
    <property type="project" value="InterPro"/>
</dbReference>
<feature type="transmembrane region" description="Helical" evidence="6">
    <location>
        <begin position="120"/>
        <end position="141"/>
    </location>
</feature>
<evidence type="ECO:0000256" key="2">
    <source>
        <dbReference type="ARBA" id="ARBA00022692"/>
    </source>
</evidence>
<feature type="compositionally biased region" description="Basic and acidic residues" evidence="5">
    <location>
        <begin position="551"/>
        <end position="568"/>
    </location>
</feature>
<feature type="transmembrane region" description="Helical" evidence="6">
    <location>
        <begin position="400"/>
        <end position="421"/>
    </location>
</feature>
<feature type="transmembrane region" description="Helical" evidence="6">
    <location>
        <begin position="65"/>
        <end position="83"/>
    </location>
</feature>
<organism evidence="8 9">
    <name type="scientific">Clohesyomyces aquaticus</name>
    <dbReference type="NCBI Taxonomy" id="1231657"/>
    <lineage>
        <taxon>Eukaryota</taxon>
        <taxon>Fungi</taxon>
        <taxon>Dikarya</taxon>
        <taxon>Ascomycota</taxon>
        <taxon>Pezizomycotina</taxon>
        <taxon>Dothideomycetes</taxon>
        <taxon>Pleosporomycetidae</taxon>
        <taxon>Pleosporales</taxon>
        <taxon>Lindgomycetaceae</taxon>
        <taxon>Clohesyomyces</taxon>
    </lineage>
</organism>
<dbReference type="PANTHER" id="PTHR23501">
    <property type="entry name" value="MAJOR FACILITATOR SUPERFAMILY"/>
    <property type="match status" value="1"/>
</dbReference>
<dbReference type="PRINTS" id="PR01036">
    <property type="entry name" value="TCRTETB"/>
</dbReference>
<reference evidence="8 9" key="1">
    <citation type="submission" date="2016-07" db="EMBL/GenBank/DDBJ databases">
        <title>Pervasive Adenine N6-methylation of Active Genes in Fungi.</title>
        <authorList>
            <consortium name="DOE Joint Genome Institute"/>
            <person name="Mondo S.J."/>
            <person name="Dannebaum R.O."/>
            <person name="Kuo R.C."/>
            <person name="Labutti K."/>
            <person name="Haridas S."/>
            <person name="Kuo A."/>
            <person name="Salamov A."/>
            <person name="Ahrendt S.R."/>
            <person name="Lipzen A."/>
            <person name="Sullivan W."/>
            <person name="Andreopoulos W.B."/>
            <person name="Clum A."/>
            <person name="Lindquist E."/>
            <person name="Daum C."/>
            <person name="Ramamoorthy G.K."/>
            <person name="Gryganskyi A."/>
            <person name="Culley D."/>
            <person name="Magnuson J.K."/>
            <person name="James T.Y."/>
            <person name="O'Malley M.A."/>
            <person name="Stajich J.E."/>
            <person name="Spatafora J.W."/>
            <person name="Visel A."/>
            <person name="Grigoriev I.V."/>
        </authorList>
    </citation>
    <scope>NUCLEOTIDE SEQUENCE [LARGE SCALE GENOMIC DNA]</scope>
    <source>
        <strain evidence="8 9">CBS 115471</strain>
    </source>
</reference>
<dbReference type="AlphaFoldDB" id="A0A1Y1Z621"/>
<feature type="transmembrane region" description="Helical" evidence="6">
    <location>
        <begin position="507"/>
        <end position="525"/>
    </location>
</feature>
<dbReference type="InterPro" id="IPR036259">
    <property type="entry name" value="MFS_trans_sf"/>
</dbReference>
<sequence length="568" mass="61258">MAKSEDIPRGELVDAENMGDDKDQKGYLAGWRLTSLSILLVNIEVSVVATSLLTIVNNLKGYDKVGWVVTAYLVTYTSLIIIWSKFSNLLGRKSCIVSAVIIFMAFSGACGGASSMIELIVFRALQGIGAAGCLSMSLTIAYEMVPQDKYPKYAAIFSAVSALGSLSGPLIGGAFAEKSSWRWVFLVPVGAAIILLLTISIPNRFPHHAKPQVAFKGLSPFAKSILTELDLTGASCLLGASLLLVLALLEGGVAFKWRSAPEISILVISGLLWILFLLNERIVSKRNGAREAIFPWHYLFNRAWMGTLLVALLSGVPYIVTIIDLPARFQTVADVSPFGAGVRLIPFNLLIAVGSVLVNVIAAKTRVPAIALLSVGSILQMVGVSLTSSIDNATSVPSAIYGYQVITGLGIGFIFGLCLVLPPMVIKNQDTALCAGAVMQFRVFGSALDLAVASTVFNNYITSHLRGIVTEEQLHLLLRSTEFVADLPQPMRLKVVGVLVRGYNARMRTMIGFSAAQFIAILMLWQRSQIYIMNKPVVEEGQVEVVPAEHLSQEGEKRASKESMKTST</sequence>
<evidence type="ECO:0000256" key="5">
    <source>
        <dbReference type="SAM" id="MobiDB-lite"/>
    </source>
</evidence>
<keyword evidence="9" id="KW-1185">Reference proteome</keyword>
<dbReference type="Pfam" id="PF07690">
    <property type="entry name" value="MFS_1"/>
    <property type="match status" value="1"/>
</dbReference>
<feature type="transmembrane region" description="Helical" evidence="6">
    <location>
        <begin position="299"/>
        <end position="320"/>
    </location>
</feature>
<feature type="transmembrane region" description="Helical" evidence="6">
    <location>
        <begin position="261"/>
        <end position="278"/>
    </location>
</feature>
<protein>
    <submittedName>
        <fullName evidence="8">Major facilitator superfamily domain-containing protein</fullName>
    </submittedName>
</protein>
<dbReference type="OrthoDB" id="440553at2759"/>
<feature type="domain" description="Major facilitator superfamily (MFS) profile" evidence="7">
    <location>
        <begin position="30"/>
        <end position="529"/>
    </location>
</feature>
<keyword evidence="2 6" id="KW-0812">Transmembrane</keyword>
<dbReference type="Proteomes" id="UP000193144">
    <property type="component" value="Unassembled WGS sequence"/>
</dbReference>